<dbReference type="Gene3D" id="3.40.50.450">
    <property type="match status" value="1"/>
</dbReference>
<evidence type="ECO:0000313" key="1">
    <source>
        <dbReference type="EMBL" id="KAA6348195.1"/>
    </source>
</evidence>
<dbReference type="AlphaFoldDB" id="A0A5J4SSR8"/>
<organism evidence="1">
    <name type="scientific">termite gut metagenome</name>
    <dbReference type="NCBI Taxonomy" id="433724"/>
    <lineage>
        <taxon>unclassified sequences</taxon>
        <taxon>metagenomes</taxon>
        <taxon>organismal metagenomes</taxon>
    </lineage>
</organism>
<accession>A0A5J4SSR8</accession>
<dbReference type="InterPro" id="IPR031100">
    <property type="entry name" value="LOG_fam"/>
</dbReference>
<dbReference type="GO" id="GO:0016799">
    <property type="term" value="F:hydrolase activity, hydrolyzing N-glycosyl compounds"/>
    <property type="evidence" value="ECO:0007669"/>
    <property type="project" value="TreeGrafter"/>
</dbReference>
<dbReference type="SUPFAM" id="SSF102405">
    <property type="entry name" value="MCP/YpsA-like"/>
    <property type="match status" value="1"/>
</dbReference>
<dbReference type="PANTHER" id="PTHR31223">
    <property type="entry name" value="LOG FAMILY PROTEIN YJL055W"/>
    <property type="match status" value="1"/>
</dbReference>
<dbReference type="GO" id="GO:0005829">
    <property type="term" value="C:cytosol"/>
    <property type="evidence" value="ECO:0007669"/>
    <property type="project" value="TreeGrafter"/>
</dbReference>
<name>A0A5J4SSR8_9ZZZZ</name>
<gene>
    <name evidence="1" type="ORF">EZS27_004334</name>
</gene>
<protein>
    <submittedName>
        <fullName evidence="1">TIGR00730 family Rossman fold protein</fullName>
    </submittedName>
</protein>
<dbReference type="PANTHER" id="PTHR31223:SF70">
    <property type="entry name" value="LOG FAMILY PROTEIN YJL055W"/>
    <property type="match status" value="1"/>
</dbReference>
<dbReference type="EMBL" id="SNRY01000074">
    <property type="protein sequence ID" value="KAA6348195.1"/>
    <property type="molecule type" value="Genomic_DNA"/>
</dbReference>
<dbReference type="InterPro" id="IPR005269">
    <property type="entry name" value="LOG"/>
</dbReference>
<dbReference type="NCBIfam" id="TIGR00730">
    <property type="entry name" value="Rossman fold protein, TIGR00730 family"/>
    <property type="match status" value="1"/>
</dbReference>
<proteinExistence type="predicted"/>
<sequence length="191" mass="21155">MNSITSVCVYSASSAHIDNVYFDSAEKLGQLLAMRNICMINGGGNSGLMGTISDAVLSSGGEVIGVIPQFMVAYKWCHTRLTTLIETESIHERKRIMAEKSDAIIALPGGCGTLEELLEIITWKQLGLYLNPIVILNINGYFDPLLVMLNRALTENFMPRLYEGAWYVACTPEEAVEAIYEIPIWDVPVYK</sequence>
<reference evidence="1" key="1">
    <citation type="submission" date="2019-03" db="EMBL/GenBank/DDBJ databases">
        <title>Single cell metagenomics reveals metabolic interactions within the superorganism composed of flagellate Streblomastix strix and complex community of Bacteroidetes bacteria on its surface.</title>
        <authorList>
            <person name="Treitli S.C."/>
            <person name="Kolisko M."/>
            <person name="Husnik F."/>
            <person name="Keeling P."/>
            <person name="Hampl V."/>
        </authorList>
    </citation>
    <scope>NUCLEOTIDE SEQUENCE</scope>
    <source>
        <strain evidence="1">STM</strain>
    </source>
</reference>
<comment type="caution">
    <text evidence="1">The sequence shown here is derived from an EMBL/GenBank/DDBJ whole genome shotgun (WGS) entry which is preliminary data.</text>
</comment>
<dbReference type="Pfam" id="PF03641">
    <property type="entry name" value="Lysine_decarbox"/>
    <property type="match status" value="1"/>
</dbReference>
<dbReference type="GO" id="GO:0009691">
    <property type="term" value="P:cytokinin biosynthetic process"/>
    <property type="evidence" value="ECO:0007669"/>
    <property type="project" value="InterPro"/>
</dbReference>